<dbReference type="InterPro" id="IPR045122">
    <property type="entry name" value="Csc1-like"/>
</dbReference>
<evidence type="ECO:0000256" key="7">
    <source>
        <dbReference type="SAM" id="Phobius"/>
    </source>
</evidence>
<protein>
    <recommendedName>
        <fullName evidence="13">CSC1/OSCA1-like 7TM region domain-containing protein</fullName>
    </recommendedName>
</protein>
<dbReference type="STRING" id="1173061.A0A0J9X7J5"/>
<feature type="transmembrane region" description="Helical" evidence="7">
    <location>
        <begin position="536"/>
        <end position="555"/>
    </location>
</feature>
<feature type="domain" description="CSC1/OSCA1-like cytosolic" evidence="10">
    <location>
        <begin position="212"/>
        <end position="386"/>
    </location>
</feature>
<comment type="caution">
    <text evidence="11">The sequence shown here is derived from an EMBL/GenBank/DDBJ whole genome shotgun (WGS) entry which is preliminary data.</text>
</comment>
<evidence type="ECO:0000256" key="2">
    <source>
        <dbReference type="ARBA" id="ARBA00007779"/>
    </source>
</evidence>
<accession>A0A0J9X7J5</accession>
<keyword evidence="5 7" id="KW-1133">Transmembrane helix</keyword>
<evidence type="ECO:0000313" key="12">
    <source>
        <dbReference type="Proteomes" id="UP000242525"/>
    </source>
</evidence>
<name>A0A0J9X7J5_GEOCN</name>
<dbReference type="InterPro" id="IPR027815">
    <property type="entry name" value="CSC1/OSCA1-like_cyt"/>
</dbReference>
<evidence type="ECO:0000256" key="1">
    <source>
        <dbReference type="ARBA" id="ARBA00004141"/>
    </source>
</evidence>
<dbReference type="EMBL" id="CCBN010000003">
    <property type="protein sequence ID" value="CDO52772.1"/>
    <property type="molecule type" value="Genomic_DNA"/>
</dbReference>
<keyword evidence="12" id="KW-1185">Reference proteome</keyword>
<feature type="transmembrane region" description="Helical" evidence="7">
    <location>
        <begin position="399"/>
        <end position="423"/>
    </location>
</feature>
<dbReference type="GO" id="GO:0005227">
    <property type="term" value="F:calcium-activated cation channel activity"/>
    <property type="evidence" value="ECO:0007669"/>
    <property type="project" value="InterPro"/>
</dbReference>
<organism evidence="11 12">
    <name type="scientific">Geotrichum candidum</name>
    <name type="common">Oospora lactis</name>
    <name type="synonym">Dipodascus geotrichum</name>
    <dbReference type="NCBI Taxonomy" id="1173061"/>
    <lineage>
        <taxon>Eukaryota</taxon>
        <taxon>Fungi</taxon>
        <taxon>Dikarya</taxon>
        <taxon>Ascomycota</taxon>
        <taxon>Saccharomycotina</taxon>
        <taxon>Dipodascomycetes</taxon>
        <taxon>Dipodascales</taxon>
        <taxon>Dipodascaceae</taxon>
        <taxon>Geotrichum</taxon>
    </lineage>
</organism>
<evidence type="ECO:0000259" key="10">
    <source>
        <dbReference type="Pfam" id="PF14703"/>
    </source>
</evidence>
<keyword evidence="4 7" id="KW-0812">Transmembrane</keyword>
<evidence type="ECO:0000259" key="8">
    <source>
        <dbReference type="Pfam" id="PF02714"/>
    </source>
</evidence>
<proteinExistence type="inferred from homology"/>
<dbReference type="AlphaFoldDB" id="A0A0J9X7J5"/>
<comment type="subcellular location">
    <subcellularLocation>
        <location evidence="1">Membrane</location>
        <topology evidence="1">Multi-pass membrane protein</topology>
    </subcellularLocation>
</comment>
<feature type="transmembrane region" description="Helical" evidence="7">
    <location>
        <begin position="171"/>
        <end position="190"/>
    </location>
</feature>
<feature type="transmembrane region" description="Helical" evidence="7">
    <location>
        <begin position="677"/>
        <end position="695"/>
    </location>
</feature>
<feature type="transmembrane region" description="Helical" evidence="7">
    <location>
        <begin position="31"/>
        <end position="52"/>
    </location>
</feature>
<dbReference type="OrthoDB" id="1689567at2759"/>
<dbReference type="Proteomes" id="UP000242525">
    <property type="component" value="Unassembled WGS sequence"/>
</dbReference>
<feature type="transmembrane region" description="Helical" evidence="7">
    <location>
        <begin position="101"/>
        <end position="125"/>
    </location>
</feature>
<evidence type="ECO:0000256" key="4">
    <source>
        <dbReference type="ARBA" id="ARBA00022692"/>
    </source>
</evidence>
<evidence type="ECO:0000259" key="9">
    <source>
        <dbReference type="Pfam" id="PF13967"/>
    </source>
</evidence>
<feature type="transmembrane region" description="Helical" evidence="7">
    <location>
        <begin position="589"/>
        <end position="610"/>
    </location>
</feature>
<evidence type="ECO:0000256" key="6">
    <source>
        <dbReference type="ARBA" id="ARBA00023136"/>
    </source>
</evidence>
<feature type="domain" description="CSC1/OSCA1-like N-terminal transmembrane" evidence="9">
    <location>
        <begin position="32"/>
        <end position="191"/>
    </location>
</feature>
<dbReference type="Pfam" id="PF13967">
    <property type="entry name" value="RSN1_TM"/>
    <property type="match status" value="1"/>
</dbReference>
<feature type="transmembrane region" description="Helical" evidence="7">
    <location>
        <begin position="493"/>
        <end position="516"/>
    </location>
</feature>
<keyword evidence="6 7" id="KW-0472">Membrane</keyword>
<comment type="similarity">
    <text evidence="2">Belongs to the CSC1 (TC 1.A.17) family.</text>
</comment>
<evidence type="ECO:0000313" key="11">
    <source>
        <dbReference type="EMBL" id="CDO52772.1"/>
    </source>
</evidence>
<evidence type="ECO:0000256" key="3">
    <source>
        <dbReference type="ARBA" id="ARBA00022448"/>
    </source>
</evidence>
<evidence type="ECO:0000256" key="5">
    <source>
        <dbReference type="ARBA" id="ARBA00022989"/>
    </source>
</evidence>
<dbReference type="Pfam" id="PF02714">
    <property type="entry name" value="RSN1_7TM"/>
    <property type="match status" value="1"/>
</dbReference>
<feature type="domain" description="CSC1/OSCA1-like 7TM region" evidence="8">
    <location>
        <begin position="397"/>
        <end position="671"/>
    </location>
</feature>
<dbReference type="PANTHER" id="PTHR13018:SF5">
    <property type="entry name" value="RE44586P"/>
    <property type="match status" value="1"/>
</dbReference>
<feature type="transmembrane region" description="Helical" evidence="7">
    <location>
        <begin position="616"/>
        <end position="637"/>
    </location>
</feature>
<gene>
    <name evidence="11" type="ORF">BN980_GECA03s07479g</name>
</gene>
<dbReference type="PANTHER" id="PTHR13018">
    <property type="entry name" value="PROBABLE MEMBRANE PROTEIN DUF221-RELATED"/>
    <property type="match status" value="1"/>
</dbReference>
<sequence length="816" mass="92796">MTHQTTILLDLSESDGPETPFDPLKYPVRLLGAQIALAAALGVSAFLSFCFLRRTYPQFYEARRSVKKNLPPLNGSLFGWLRSLYLITDDQVLEHAGLDAFVFLCFFKTALQLLSILTLCAATVISPIRWHYTGRYDQGDDSMALSMLHAFITGKKKKPAPPEDEVYQSYLWVYVVFTYIFTALAAFIMIRQTVRVLRVRQKYLGQQNSITDRTVKLSGVPSDLRNEPALKQYIEALGIGQVRTINFCRDWKQLDDMFDQRKQILVKLEHAWSDYLGPTPAQELFPGGNNTSGPLVLREPRPRPKGRVTWFGPKVDLIDYYSQELSYADDRIAVARTVEYAPTDTAFVTLDSVASAQMAAQAVLDPRPHRLIPVPAPAPDDLIWRNMYMSQRESLIRRYTVTAVIIVLTILFIIPVSYVASLLNPKTIQKLWPAFYRWVAWDGWSGTFITGILPTLVFTLLNFLFPFLYLYLANKQGFVSYGEVELSVISKNFFYVFFNMFMVFTIAGTVSDYWALLKDTTKIARNLAKSLTRFSLFYVDLIILQGVGMFPFKLLQLGGGLSKLQFALPPWHRNGPTARELRGLRKPPVFNYGMTLPQPILILIIVLLYSVLSSKILFFGAIYFLIGYYVYKFQLLYCAVHPQHSTGRAWIIIVRRFMIGMLLFHITMTGILALHQAFFLATVLAPLPIVTLYYWHNFEDDYVPLSSFIALTAIVTRGSGGTNTPYTDEENSVSSMPPTDLTADVRLLAGPDSTDAAVPRHTLDEQRERNQQYINPNMTVPLEGPWVRLDDGNLLTTLDACGETFTKRRLHVNEWE</sequence>
<feature type="transmembrane region" description="Helical" evidence="7">
    <location>
        <begin position="443"/>
        <end position="472"/>
    </location>
</feature>
<keyword evidence="3" id="KW-0813">Transport</keyword>
<reference evidence="11" key="1">
    <citation type="submission" date="2014-03" db="EMBL/GenBank/DDBJ databases">
        <authorList>
            <person name="Casaregola S."/>
        </authorList>
    </citation>
    <scope>NUCLEOTIDE SEQUENCE [LARGE SCALE GENOMIC DNA]</scope>
    <source>
        <strain evidence="11">CLIB 918</strain>
    </source>
</reference>
<dbReference type="InterPro" id="IPR003864">
    <property type="entry name" value="CSC1/OSCA1-like_7TM"/>
</dbReference>
<feature type="transmembrane region" description="Helical" evidence="7">
    <location>
        <begin position="649"/>
        <end position="671"/>
    </location>
</feature>
<dbReference type="GO" id="GO:0005886">
    <property type="term" value="C:plasma membrane"/>
    <property type="evidence" value="ECO:0007669"/>
    <property type="project" value="TreeGrafter"/>
</dbReference>
<evidence type="ECO:0008006" key="13">
    <source>
        <dbReference type="Google" id="ProtNLM"/>
    </source>
</evidence>
<dbReference type="InterPro" id="IPR032880">
    <property type="entry name" value="CSC1/OSCA1-like_N"/>
</dbReference>
<dbReference type="Pfam" id="PF14703">
    <property type="entry name" value="PHM7_cyt"/>
    <property type="match status" value="1"/>
</dbReference>